<keyword evidence="2" id="KW-0678">Repressor</keyword>
<evidence type="ECO:0000256" key="7">
    <source>
        <dbReference type="ARBA" id="ARBA00023163"/>
    </source>
</evidence>
<feature type="binding site" evidence="8">
    <location>
        <position position="126"/>
    </location>
    <ligand>
        <name>Zn(2+)</name>
        <dbReference type="ChEBI" id="CHEBI:29105"/>
    </ligand>
</feature>
<comment type="cofactor">
    <cofactor evidence="9">
        <name>Mn(2+)</name>
        <dbReference type="ChEBI" id="CHEBI:29035"/>
    </cofactor>
    <cofactor evidence="9">
        <name>Fe(2+)</name>
        <dbReference type="ChEBI" id="CHEBI:29033"/>
    </cofactor>
    <text evidence="9">Binds 1 Mn(2+) or Fe(2+) ion per subunit.</text>
</comment>
<proteinExistence type="inferred from homology"/>
<keyword evidence="11" id="KW-1185">Reference proteome</keyword>
<dbReference type="Gene3D" id="1.10.10.10">
    <property type="entry name" value="Winged helix-like DNA-binding domain superfamily/Winged helix DNA-binding domain"/>
    <property type="match status" value="1"/>
</dbReference>
<dbReference type="Proteomes" id="UP000003671">
    <property type="component" value="Unassembled WGS sequence"/>
</dbReference>
<gene>
    <name evidence="10" type="ORF">MITSMUL_03672</name>
</gene>
<feature type="binding site" evidence="8">
    <location>
        <position position="166"/>
    </location>
    <ligand>
        <name>Zn(2+)</name>
        <dbReference type="ChEBI" id="CHEBI:29105"/>
    </ligand>
</feature>
<evidence type="ECO:0000256" key="2">
    <source>
        <dbReference type="ARBA" id="ARBA00022491"/>
    </source>
</evidence>
<dbReference type="Pfam" id="PF01475">
    <property type="entry name" value="FUR"/>
    <property type="match status" value="1"/>
</dbReference>
<dbReference type="GO" id="GO:0003700">
    <property type="term" value="F:DNA-binding transcription factor activity"/>
    <property type="evidence" value="ECO:0007669"/>
    <property type="project" value="InterPro"/>
</dbReference>
<dbReference type="GO" id="GO:0045892">
    <property type="term" value="P:negative regulation of DNA-templated transcription"/>
    <property type="evidence" value="ECO:0007669"/>
    <property type="project" value="TreeGrafter"/>
</dbReference>
<dbReference type="GO" id="GO:0008270">
    <property type="term" value="F:zinc ion binding"/>
    <property type="evidence" value="ECO:0007669"/>
    <property type="project" value="TreeGrafter"/>
</dbReference>
<keyword evidence="9" id="KW-0408">Iron</keyword>
<dbReference type="InterPro" id="IPR002481">
    <property type="entry name" value="FUR"/>
</dbReference>
<feature type="binding site" evidence="9">
    <location>
        <position position="138"/>
    </location>
    <ligand>
        <name>Fe cation</name>
        <dbReference type="ChEBI" id="CHEBI:24875"/>
    </ligand>
</feature>
<name>C9KKH3_9FIRM</name>
<dbReference type="InterPro" id="IPR036388">
    <property type="entry name" value="WH-like_DNA-bd_sf"/>
</dbReference>
<keyword evidence="5" id="KW-0805">Transcription regulation</keyword>
<dbReference type="PANTHER" id="PTHR33202">
    <property type="entry name" value="ZINC UPTAKE REGULATION PROTEIN"/>
    <property type="match status" value="1"/>
</dbReference>
<reference evidence="10" key="1">
    <citation type="submission" date="2009-09" db="EMBL/GenBank/DDBJ databases">
        <authorList>
            <person name="Weinstock G."/>
            <person name="Sodergren E."/>
            <person name="Clifton S."/>
            <person name="Fulton L."/>
            <person name="Fulton B."/>
            <person name="Courtney L."/>
            <person name="Fronick C."/>
            <person name="Harrison M."/>
            <person name="Strong C."/>
            <person name="Farmer C."/>
            <person name="Delahaunty K."/>
            <person name="Markovic C."/>
            <person name="Hall O."/>
            <person name="Minx P."/>
            <person name="Tomlinson C."/>
            <person name="Mitreva M."/>
            <person name="Nelson J."/>
            <person name="Hou S."/>
            <person name="Wollam A."/>
            <person name="Pepin K.H."/>
            <person name="Johnson M."/>
            <person name="Bhonagiri V."/>
            <person name="Nash W.E."/>
            <person name="Warren W."/>
            <person name="Chinwalla A."/>
            <person name="Mardis E.R."/>
            <person name="Wilson R.K."/>
        </authorList>
    </citation>
    <scope>NUCLEOTIDE SEQUENCE [LARGE SCALE GENOMIC DNA]</scope>
    <source>
        <strain evidence="10">DSM 20544</strain>
    </source>
</reference>
<evidence type="ECO:0000256" key="8">
    <source>
        <dbReference type="PIRSR" id="PIRSR602481-1"/>
    </source>
</evidence>
<evidence type="ECO:0000256" key="6">
    <source>
        <dbReference type="ARBA" id="ARBA00023125"/>
    </source>
</evidence>
<dbReference type="STRING" id="500635.MITSMUL_03672"/>
<evidence type="ECO:0000313" key="10">
    <source>
        <dbReference type="EMBL" id="EEX69623.1"/>
    </source>
</evidence>
<dbReference type="AlphaFoldDB" id="C9KKH3"/>
<keyword evidence="6" id="KW-0238">DNA-binding</keyword>
<dbReference type="EMBL" id="ABWK02000009">
    <property type="protein sequence ID" value="EEX69623.1"/>
    <property type="molecule type" value="Genomic_DNA"/>
</dbReference>
<dbReference type="HOGENOM" id="CLU_096072_3_1_9"/>
<dbReference type="Gene3D" id="3.30.1490.190">
    <property type="match status" value="1"/>
</dbReference>
<keyword evidence="4 8" id="KW-0862">Zinc</keyword>
<keyword evidence="3 8" id="KW-0479">Metal-binding</keyword>
<keyword evidence="7" id="KW-0804">Transcription</keyword>
<dbReference type="InterPro" id="IPR043135">
    <property type="entry name" value="Fur_C"/>
</dbReference>
<feature type="binding site" evidence="8">
    <location>
        <position position="163"/>
    </location>
    <ligand>
        <name>Zn(2+)</name>
        <dbReference type="ChEBI" id="CHEBI:29105"/>
    </ligand>
</feature>
<dbReference type="FunFam" id="1.10.10.10:FF:000051">
    <property type="entry name" value="Fur family transcriptional regulator"/>
    <property type="match status" value="1"/>
</dbReference>
<dbReference type="InterPro" id="IPR036390">
    <property type="entry name" value="WH_DNA-bd_sf"/>
</dbReference>
<comment type="cofactor">
    <cofactor evidence="8">
        <name>Zn(2+)</name>
        <dbReference type="ChEBI" id="CHEBI:29105"/>
    </cofactor>
    <text evidence="8">Binds 1 zinc ion per subunit.</text>
</comment>
<protein>
    <submittedName>
        <fullName evidence="10">Transcriptional regulator, Fur family</fullName>
    </submittedName>
</protein>
<dbReference type="PANTHER" id="PTHR33202:SF7">
    <property type="entry name" value="FERRIC UPTAKE REGULATION PROTEIN"/>
    <property type="match status" value="1"/>
</dbReference>
<evidence type="ECO:0000256" key="1">
    <source>
        <dbReference type="ARBA" id="ARBA00007957"/>
    </source>
</evidence>
<comment type="caution">
    <text evidence="10">The sequence shown here is derived from an EMBL/GenBank/DDBJ whole genome shotgun (WGS) entry which is preliminary data.</text>
</comment>
<dbReference type="GO" id="GO:0000976">
    <property type="term" value="F:transcription cis-regulatory region binding"/>
    <property type="evidence" value="ECO:0007669"/>
    <property type="project" value="TreeGrafter"/>
</dbReference>
<comment type="similarity">
    <text evidence="1">Belongs to the Fur family.</text>
</comment>
<feature type="binding site" evidence="9">
    <location>
        <position position="117"/>
    </location>
    <ligand>
        <name>Fe cation</name>
        <dbReference type="ChEBI" id="CHEBI:24875"/>
    </ligand>
</feature>
<feature type="binding site" evidence="8">
    <location>
        <position position="123"/>
    </location>
    <ligand>
        <name>Zn(2+)</name>
        <dbReference type="ChEBI" id="CHEBI:29105"/>
    </ligand>
</feature>
<sequence>MIQRGSRDQESIDDRKGDYIMSQTFTMDDLKRMLQERQHKMTPQRQVVLQIFLDHPGEHFSAEDVHGILRDNKSEIGLATVYRSLELLSELGILQKMEFGDGCSRYEVNRTDPSKHHHHHLICTNCGKVIEFQDDLLEPLEDDIKEKLGFTVSDHQVKFFGLCKECQEAQK</sequence>
<evidence type="ECO:0000256" key="4">
    <source>
        <dbReference type="ARBA" id="ARBA00022833"/>
    </source>
</evidence>
<organism evidence="10 11">
    <name type="scientific">Mitsuokella multacida DSM 20544</name>
    <dbReference type="NCBI Taxonomy" id="500635"/>
    <lineage>
        <taxon>Bacteria</taxon>
        <taxon>Bacillati</taxon>
        <taxon>Bacillota</taxon>
        <taxon>Negativicutes</taxon>
        <taxon>Selenomonadales</taxon>
        <taxon>Selenomonadaceae</taxon>
        <taxon>Mitsuokella</taxon>
    </lineage>
</organism>
<dbReference type="CDD" id="cd07153">
    <property type="entry name" value="Fur_like"/>
    <property type="match status" value="1"/>
</dbReference>
<feature type="binding site" evidence="9">
    <location>
        <position position="155"/>
    </location>
    <ligand>
        <name>Fe cation</name>
        <dbReference type="ChEBI" id="CHEBI:24875"/>
    </ligand>
</feature>
<evidence type="ECO:0000256" key="5">
    <source>
        <dbReference type="ARBA" id="ARBA00023015"/>
    </source>
</evidence>
<dbReference type="eggNOG" id="COG0735">
    <property type="taxonomic scope" value="Bacteria"/>
</dbReference>
<dbReference type="PATRIC" id="fig|500635.8.peg.1058"/>
<accession>C9KKH3</accession>
<evidence type="ECO:0000256" key="3">
    <source>
        <dbReference type="ARBA" id="ARBA00022723"/>
    </source>
</evidence>
<evidence type="ECO:0000256" key="9">
    <source>
        <dbReference type="PIRSR" id="PIRSR602481-2"/>
    </source>
</evidence>
<dbReference type="GO" id="GO:1900376">
    <property type="term" value="P:regulation of secondary metabolite biosynthetic process"/>
    <property type="evidence" value="ECO:0007669"/>
    <property type="project" value="TreeGrafter"/>
</dbReference>
<evidence type="ECO:0000313" key="11">
    <source>
        <dbReference type="Proteomes" id="UP000003671"/>
    </source>
</evidence>
<dbReference type="SUPFAM" id="SSF46785">
    <property type="entry name" value="Winged helix' DNA-binding domain"/>
    <property type="match status" value="1"/>
</dbReference>